<sequence length="170" mass="19012">MGISTPPSASSSSATHLIPIPPQPQPGSPVKPVAERRPVKTATLCNSKRSVTVTNTLLINLNELPNPNPNSLQNASETSTALSRTLTYQRRHHHHQYPHMLKAKTEDGEDGNASNESSKQQQHDEPTRWCFLHLLPLLQHGWDRNGGLLRQLLTLLWTTLPRVDSTWSFH</sequence>
<feature type="compositionally biased region" description="Pro residues" evidence="1">
    <location>
        <begin position="19"/>
        <end position="29"/>
    </location>
</feature>
<feature type="compositionally biased region" description="Polar residues" evidence="1">
    <location>
        <begin position="75"/>
        <end position="87"/>
    </location>
</feature>
<feature type="region of interest" description="Disordered" evidence="1">
    <location>
        <begin position="62"/>
        <end position="124"/>
    </location>
</feature>
<name>A0A4Y1R277_PRUDU</name>
<dbReference type="AlphaFoldDB" id="A0A4Y1R277"/>
<proteinExistence type="predicted"/>
<organism evidence="2">
    <name type="scientific">Prunus dulcis</name>
    <name type="common">Almond</name>
    <name type="synonym">Amygdalus dulcis</name>
    <dbReference type="NCBI Taxonomy" id="3755"/>
    <lineage>
        <taxon>Eukaryota</taxon>
        <taxon>Viridiplantae</taxon>
        <taxon>Streptophyta</taxon>
        <taxon>Embryophyta</taxon>
        <taxon>Tracheophyta</taxon>
        <taxon>Spermatophyta</taxon>
        <taxon>Magnoliopsida</taxon>
        <taxon>eudicotyledons</taxon>
        <taxon>Gunneridae</taxon>
        <taxon>Pentapetalae</taxon>
        <taxon>rosids</taxon>
        <taxon>fabids</taxon>
        <taxon>Rosales</taxon>
        <taxon>Rosaceae</taxon>
        <taxon>Amygdaloideae</taxon>
        <taxon>Amygdaleae</taxon>
        <taxon>Prunus</taxon>
    </lineage>
</organism>
<feature type="compositionally biased region" description="Low complexity" evidence="1">
    <location>
        <begin position="1"/>
        <end position="15"/>
    </location>
</feature>
<evidence type="ECO:0000313" key="2">
    <source>
        <dbReference type="EMBL" id="BBG98209.1"/>
    </source>
</evidence>
<protein>
    <submittedName>
        <fullName evidence="2">Uncharacterized protein</fullName>
    </submittedName>
</protein>
<gene>
    <name evidence="2" type="ORF">Prudu_007548</name>
</gene>
<feature type="region of interest" description="Disordered" evidence="1">
    <location>
        <begin position="1"/>
        <end position="33"/>
    </location>
</feature>
<evidence type="ECO:0000256" key="1">
    <source>
        <dbReference type="SAM" id="MobiDB-lite"/>
    </source>
</evidence>
<accession>A0A4Y1R277</accession>
<reference evidence="2" key="1">
    <citation type="journal article" date="2019" name="Science">
        <title>Mutation of a bHLH transcription factor allowed almond domestication.</title>
        <authorList>
            <person name="Sanchez-Perez R."/>
            <person name="Pavan S."/>
            <person name="Mazzeo R."/>
            <person name="Moldovan C."/>
            <person name="Aiese Cigliano R."/>
            <person name="Del Cueto J."/>
            <person name="Ricciardi F."/>
            <person name="Lotti C."/>
            <person name="Ricciardi L."/>
            <person name="Dicenta F."/>
            <person name="Lopez-Marques R.L."/>
            <person name="Lindberg Moller B."/>
        </authorList>
    </citation>
    <scope>NUCLEOTIDE SEQUENCE</scope>
</reference>
<dbReference type="EMBL" id="AP019298">
    <property type="protein sequence ID" value="BBG98209.1"/>
    <property type="molecule type" value="Genomic_DNA"/>
</dbReference>
<feature type="compositionally biased region" description="Low complexity" evidence="1">
    <location>
        <begin position="62"/>
        <end position="74"/>
    </location>
</feature>